<protein>
    <submittedName>
        <fullName evidence="2">Unannotated protein</fullName>
    </submittedName>
</protein>
<proteinExistence type="predicted"/>
<name>A0A6J6J6X6_9ZZZZ</name>
<evidence type="ECO:0000256" key="1">
    <source>
        <dbReference type="SAM" id="MobiDB-lite"/>
    </source>
</evidence>
<dbReference type="EMBL" id="CAEZVR010000044">
    <property type="protein sequence ID" value="CAB4632263.1"/>
    <property type="molecule type" value="Genomic_DNA"/>
</dbReference>
<evidence type="ECO:0000313" key="2">
    <source>
        <dbReference type="EMBL" id="CAB4632263.1"/>
    </source>
</evidence>
<accession>A0A6J6J6X6</accession>
<organism evidence="2">
    <name type="scientific">freshwater metagenome</name>
    <dbReference type="NCBI Taxonomy" id="449393"/>
    <lineage>
        <taxon>unclassified sequences</taxon>
        <taxon>metagenomes</taxon>
        <taxon>ecological metagenomes</taxon>
    </lineage>
</organism>
<gene>
    <name evidence="2" type="ORF">UFOPK2139_00304</name>
</gene>
<reference evidence="2" key="1">
    <citation type="submission" date="2020-05" db="EMBL/GenBank/DDBJ databases">
        <authorList>
            <person name="Chiriac C."/>
            <person name="Salcher M."/>
            <person name="Ghai R."/>
            <person name="Kavagutti S V."/>
        </authorList>
    </citation>
    <scope>NUCLEOTIDE SEQUENCE</scope>
</reference>
<feature type="region of interest" description="Disordered" evidence="1">
    <location>
        <begin position="53"/>
        <end position="75"/>
    </location>
</feature>
<feature type="compositionally biased region" description="Polar residues" evidence="1">
    <location>
        <begin position="61"/>
        <end position="75"/>
    </location>
</feature>
<sequence length="75" mass="7548">MSTSVLKFSIPSSACAVLLLPSKVKGLVTTPTVNAPKSFATFATIGAPPVPVPPPSPAVTKTISAPRKTSSISSI</sequence>
<dbReference type="AlphaFoldDB" id="A0A6J6J6X6"/>